<dbReference type="GO" id="GO:0016787">
    <property type="term" value="F:hydrolase activity"/>
    <property type="evidence" value="ECO:0007669"/>
    <property type="project" value="UniProtKB-KW"/>
</dbReference>
<evidence type="ECO:0000256" key="2">
    <source>
        <dbReference type="ARBA" id="ARBA00007353"/>
    </source>
</evidence>
<dbReference type="RefSeq" id="WP_064802918.1">
    <property type="nucleotide sequence ID" value="NZ_CP016022.1"/>
</dbReference>
<evidence type="ECO:0000256" key="10">
    <source>
        <dbReference type="RuleBase" id="RU361274"/>
    </source>
</evidence>
<keyword evidence="12" id="KW-1185">Reference proteome</keyword>
<keyword evidence="4" id="KW-0479">Metal-binding</keyword>
<dbReference type="PANTHER" id="PTHR30616">
    <property type="entry name" value="UNCHARACTERIZED PROTEIN YFIH"/>
    <property type="match status" value="1"/>
</dbReference>
<evidence type="ECO:0000256" key="6">
    <source>
        <dbReference type="ARBA" id="ARBA00022833"/>
    </source>
</evidence>
<comment type="catalytic activity">
    <reaction evidence="8">
        <text>adenosine + phosphate = alpha-D-ribose 1-phosphate + adenine</text>
        <dbReference type="Rhea" id="RHEA:27642"/>
        <dbReference type="ChEBI" id="CHEBI:16335"/>
        <dbReference type="ChEBI" id="CHEBI:16708"/>
        <dbReference type="ChEBI" id="CHEBI:43474"/>
        <dbReference type="ChEBI" id="CHEBI:57720"/>
        <dbReference type="EC" id="2.4.2.1"/>
    </reaction>
    <physiologicalReaction direction="left-to-right" evidence="8">
        <dbReference type="Rhea" id="RHEA:27643"/>
    </physiologicalReaction>
</comment>
<dbReference type="PANTHER" id="PTHR30616:SF2">
    <property type="entry name" value="PURINE NUCLEOSIDE PHOSPHORYLASE LACC1"/>
    <property type="match status" value="1"/>
</dbReference>
<keyword evidence="3" id="KW-0808">Transferase</keyword>
<dbReference type="InterPro" id="IPR003730">
    <property type="entry name" value="Cu_polyphenol_OxRdtase"/>
</dbReference>
<dbReference type="InterPro" id="IPR011324">
    <property type="entry name" value="Cytotoxic_necrot_fac-like_cat"/>
</dbReference>
<gene>
    <name evidence="11" type="ORF">A9Y76_06770</name>
</gene>
<evidence type="ECO:0000256" key="3">
    <source>
        <dbReference type="ARBA" id="ARBA00022679"/>
    </source>
</evidence>
<dbReference type="STRING" id="190721.ACS15_1567"/>
<comment type="catalytic activity">
    <reaction evidence="7">
        <text>adenosine + H2O + H(+) = inosine + NH4(+)</text>
        <dbReference type="Rhea" id="RHEA:24408"/>
        <dbReference type="ChEBI" id="CHEBI:15377"/>
        <dbReference type="ChEBI" id="CHEBI:15378"/>
        <dbReference type="ChEBI" id="CHEBI:16335"/>
        <dbReference type="ChEBI" id="CHEBI:17596"/>
        <dbReference type="ChEBI" id="CHEBI:28938"/>
        <dbReference type="EC" id="3.5.4.4"/>
    </reaction>
    <physiologicalReaction direction="left-to-right" evidence="7">
        <dbReference type="Rhea" id="RHEA:24409"/>
    </physiologicalReaction>
</comment>
<dbReference type="Proteomes" id="UP000078572">
    <property type="component" value="Chromosome 1"/>
</dbReference>
<evidence type="ECO:0000313" key="11">
    <source>
        <dbReference type="EMBL" id="ANJ72182.1"/>
    </source>
</evidence>
<evidence type="ECO:0000256" key="7">
    <source>
        <dbReference type="ARBA" id="ARBA00047989"/>
    </source>
</evidence>
<comment type="catalytic activity">
    <reaction evidence="9">
        <text>S-methyl-5'-thioadenosine + phosphate = 5-(methylsulfanyl)-alpha-D-ribose 1-phosphate + adenine</text>
        <dbReference type="Rhea" id="RHEA:11852"/>
        <dbReference type="ChEBI" id="CHEBI:16708"/>
        <dbReference type="ChEBI" id="CHEBI:17509"/>
        <dbReference type="ChEBI" id="CHEBI:43474"/>
        <dbReference type="ChEBI" id="CHEBI:58533"/>
        <dbReference type="EC" id="2.4.2.28"/>
    </reaction>
    <physiologicalReaction direction="left-to-right" evidence="9">
        <dbReference type="Rhea" id="RHEA:11853"/>
    </physiologicalReaction>
</comment>
<dbReference type="Pfam" id="PF02578">
    <property type="entry name" value="Cu-oxidase_4"/>
    <property type="match status" value="1"/>
</dbReference>
<reference evidence="12" key="1">
    <citation type="submission" date="2016-06" db="EMBL/GenBank/DDBJ databases">
        <authorList>
            <person name="Xu Y."/>
            <person name="Nagy A."/>
            <person name="Yan X."/>
            <person name="Kim S.W."/>
            <person name="Haley B."/>
            <person name="Liu N.T."/>
            <person name="Nou X."/>
        </authorList>
    </citation>
    <scope>NUCLEOTIDE SEQUENCE [LARGE SCALE GENOMIC DNA]</scope>
    <source>
        <strain evidence="12">ATCC 49129</strain>
    </source>
</reference>
<dbReference type="SUPFAM" id="SSF64438">
    <property type="entry name" value="CNF1/YfiH-like putative cysteine hydrolases"/>
    <property type="match status" value="1"/>
</dbReference>
<keyword evidence="5" id="KW-0378">Hydrolase</keyword>
<dbReference type="OrthoDB" id="4279at2"/>
<comment type="similarity">
    <text evidence="2 10">Belongs to the purine nucleoside phosphorylase YfiH/LACC1 family.</text>
</comment>
<dbReference type="AlphaFoldDB" id="A0A191ZVS5"/>
<dbReference type="EMBL" id="CP016022">
    <property type="protein sequence ID" value="ANJ72182.1"/>
    <property type="molecule type" value="Genomic_DNA"/>
</dbReference>
<evidence type="ECO:0000256" key="1">
    <source>
        <dbReference type="ARBA" id="ARBA00000553"/>
    </source>
</evidence>
<evidence type="ECO:0000256" key="4">
    <source>
        <dbReference type="ARBA" id="ARBA00022723"/>
    </source>
</evidence>
<evidence type="ECO:0000256" key="8">
    <source>
        <dbReference type="ARBA" id="ARBA00048968"/>
    </source>
</evidence>
<dbReference type="GeneID" id="61525723"/>
<dbReference type="CDD" id="cd16833">
    <property type="entry name" value="YfiH"/>
    <property type="match status" value="1"/>
</dbReference>
<dbReference type="NCBIfam" id="TIGR00726">
    <property type="entry name" value="peptidoglycan editing factor PgeF"/>
    <property type="match status" value="1"/>
</dbReference>
<name>A0A191ZVS5_9RALS</name>
<dbReference type="GO" id="GO:0005507">
    <property type="term" value="F:copper ion binding"/>
    <property type="evidence" value="ECO:0007669"/>
    <property type="project" value="TreeGrafter"/>
</dbReference>
<evidence type="ECO:0000313" key="12">
    <source>
        <dbReference type="Proteomes" id="UP000078572"/>
    </source>
</evidence>
<dbReference type="Gene3D" id="3.60.140.10">
    <property type="entry name" value="CNF1/YfiH-like putative cysteine hydrolases"/>
    <property type="match status" value="1"/>
</dbReference>
<evidence type="ECO:0000256" key="9">
    <source>
        <dbReference type="ARBA" id="ARBA00049893"/>
    </source>
</evidence>
<accession>A0A191ZVS5</accession>
<sequence>MSISTDWIIPDWPVHPRVKALATTRLGGVSTGPYGLAGGLPGGLNLGQHVGDTPDAVEQNRRILRAAVPAEPVWMEQVHGTGVADLDQLTNVSAPVVADAAVASWRDRVCVVMTADCLPVLLSDARGVTVGAAHAGWRGLCGGVIERTVDAMMQRLRACGQEADPTWLAWLGPAIGPSCFEVGAEVRQAFIDAAQPDELPATEAAFVKGVSEGKFFADLYALARLRLARVGCTDVYGGGLCTMTDADRFYSYRRERTTGRMATLIWRADNVD</sequence>
<organism evidence="11 12">
    <name type="scientific">Ralstonia insidiosa</name>
    <dbReference type="NCBI Taxonomy" id="190721"/>
    <lineage>
        <taxon>Bacteria</taxon>
        <taxon>Pseudomonadati</taxon>
        <taxon>Pseudomonadota</taxon>
        <taxon>Betaproteobacteria</taxon>
        <taxon>Burkholderiales</taxon>
        <taxon>Burkholderiaceae</taxon>
        <taxon>Ralstonia</taxon>
    </lineage>
</organism>
<dbReference type="InterPro" id="IPR038371">
    <property type="entry name" value="Cu_polyphenol_OxRdtase_sf"/>
</dbReference>
<proteinExistence type="inferred from homology"/>
<evidence type="ECO:0000256" key="5">
    <source>
        <dbReference type="ARBA" id="ARBA00022801"/>
    </source>
</evidence>
<protein>
    <recommendedName>
        <fullName evidence="10">Purine nucleoside phosphorylase</fullName>
    </recommendedName>
</protein>
<comment type="catalytic activity">
    <reaction evidence="1">
        <text>inosine + phosphate = alpha-D-ribose 1-phosphate + hypoxanthine</text>
        <dbReference type="Rhea" id="RHEA:27646"/>
        <dbReference type="ChEBI" id="CHEBI:17368"/>
        <dbReference type="ChEBI" id="CHEBI:17596"/>
        <dbReference type="ChEBI" id="CHEBI:43474"/>
        <dbReference type="ChEBI" id="CHEBI:57720"/>
        <dbReference type="EC" id="2.4.2.1"/>
    </reaction>
    <physiologicalReaction direction="left-to-right" evidence="1">
        <dbReference type="Rhea" id="RHEA:27647"/>
    </physiologicalReaction>
</comment>
<dbReference type="GO" id="GO:0017061">
    <property type="term" value="F:S-methyl-5-thioadenosine phosphorylase activity"/>
    <property type="evidence" value="ECO:0007669"/>
    <property type="project" value="UniProtKB-EC"/>
</dbReference>
<keyword evidence="6" id="KW-0862">Zinc</keyword>